<dbReference type="InterPro" id="IPR003594">
    <property type="entry name" value="HATPase_dom"/>
</dbReference>
<dbReference type="InterPro" id="IPR005467">
    <property type="entry name" value="His_kinase_dom"/>
</dbReference>
<dbReference type="SUPFAM" id="SSF55874">
    <property type="entry name" value="ATPase domain of HSP90 chaperone/DNA topoisomerase II/histidine kinase"/>
    <property type="match status" value="1"/>
</dbReference>
<dbReference type="CDD" id="cd00082">
    <property type="entry name" value="HisKA"/>
    <property type="match status" value="1"/>
</dbReference>
<evidence type="ECO:0000313" key="14">
    <source>
        <dbReference type="Proteomes" id="UP000682802"/>
    </source>
</evidence>
<evidence type="ECO:0000256" key="2">
    <source>
        <dbReference type="ARBA" id="ARBA00004651"/>
    </source>
</evidence>
<dbReference type="InterPro" id="IPR035965">
    <property type="entry name" value="PAS-like_dom_sf"/>
</dbReference>
<dbReference type="InterPro" id="IPR036097">
    <property type="entry name" value="HisK_dim/P_sf"/>
</dbReference>
<organism evidence="13 14">
    <name type="scientific">Flammeovirga kamogawensis</name>
    <dbReference type="NCBI Taxonomy" id="373891"/>
    <lineage>
        <taxon>Bacteria</taxon>
        <taxon>Pseudomonadati</taxon>
        <taxon>Bacteroidota</taxon>
        <taxon>Cytophagia</taxon>
        <taxon>Cytophagales</taxon>
        <taxon>Flammeovirgaceae</taxon>
        <taxon>Flammeovirga</taxon>
    </lineage>
</organism>
<dbReference type="PRINTS" id="PR00344">
    <property type="entry name" value="BCTRLSENSOR"/>
</dbReference>
<accession>A0ABX8GUF9</accession>
<evidence type="ECO:0000259" key="12">
    <source>
        <dbReference type="PROSITE" id="PS50113"/>
    </source>
</evidence>
<dbReference type="PROSITE" id="PS50109">
    <property type="entry name" value="HIS_KIN"/>
    <property type="match status" value="1"/>
</dbReference>
<evidence type="ECO:0000256" key="7">
    <source>
        <dbReference type="ARBA" id="ARBA00022989"/>
    </source>
</evidence>
<proteinExistence type="predicted"/>
<dbReference type="Pfam" id="PF02518">
    <property type="entry name" value="HATPase_c"/>
    <property type="match status" value="1"/>
</dbReference>
<reference evidence="13 14" key="1">
    <citation type="submission" date="2021-05" db="EMBL/GenBank/DDBJ databases">
        <title>Comparative genomic studies on the polysaccharide-degrading batcterial strains of the Flammeovirga genus.</title>
        <authorList>
            <person name="Zewei F."/>
            <person name="Zheng Z."/>
            <person name="Yu L."/>
            <person name="Ruyue G."/>
            <person name="Yanhong M."/>
            <person name="Yuanyuan C."/>
            <person name="Jingyan G."/>
            <person name="Wenjun H."/>
        </authorList>
    </citation>
    <scope>NUCLEOTIDE SEQUENCE [LARGE SCALE GENOMIC DNA]</scope>
    <source>
        <strain evidence="13 14">YS10</strain>
    </source>
</reference>
<feature type="domain" description="PAC" evidence="12">
    <location>
        <begin position="421"/>
        <end position="472"/>
    </location>
</feature>
<dbReference type="InterPro" id="IPR003661">
    <property type="entry name" value="HisK_dim/P_dom"/>
</dbReference>
<evidence type="ECO:0000256" key="1">
    <source>
        <dbReference type="ARBA" id="ARBA00000085"/>
    </source>
</evidence>
<feature type="domain" description="Histidine kinase" evidence="11">
    <location>
        <begin position="566"/>
        <end position="802"/>
    </location>
</feature>
<dbReference type="PANTHER" id="PTHR43065">
    <property type="entry name" value="SENSOR HISTIDINE KINASE"/>
    <property type="match status" value="1"/>
</dbReference>
<evidence type="ECO:0000256" key="10">
    <source>
        <dbReference type="SAM" id="Phobius"/>
    </source>
</evidence>
<feature type="transmembrane region" description="Helical" evidence="10">
    <location>
        <begin position="7"/>
        <end position="27"/>
    </location>
</feature>
<keyword evidence="7 10" id="KW-1133">Transmembrane helix</keyword>
<dbReference type="Gene3D" id="3.30.565.10">
    <property type="entry name" value="Histidine kinase-like ATPase, C-terminal domain"/>
    <property type="match status" value="1"/>
</dbReference>
<evidence type="ECO:0000313" key="13">
    <source>
        <dbReference type="EMBL" id="QWG06953.1"/>
    </source>
</evidence>
<dbReference type="EC" id="2.7.13.3" evidence="3"/>
<dbReference type="SUPFAM" id="SSF47384">
    <property type="entry name" value="Homodimeric domain of signal transducing histidine kinase"/>
    <property type="match status" value="1"/>
</dbReference>
<feature type="coiled-coil region" evidence="9">
    <location>
        <begin position="463"/>
        <end position="508"/>
    </location>
</feature>
<evidence type="ECO:0000256" key="6">
    <source>
        <dbReference type="ARBA" id="ARBA00022692"/>
    </source>
</evidence>
<evidence type="ECO:0000256" key="4">
    <source>
        <dbReference type="ARBA" id="ARBA00022475"/>
    </source>
</evidence>
<evidence type="ECO:0000256" key="5">
    <source>
        <dbReference type="ARBA" id="ARBA00022553"/>
    </source>
</evidence>
<evidence type="ECO:0000256" key="8">
    <source>
        <dbReference type="ARBA" id="ARBA00023136"/>
    </source>
</evidence>
<gene>
    <name evidence="13" type="ORF">KM029_16830</name>
</gene>
<dbReference type="RefSeq" id="WP_144074354.1">
    <property type="nucleotide sequence ID" value="NZ_CP076128.1"/>
</dbReference>
<evidence type="ECO:0000256" key="3">
    <source>
        <dbReference type="ARBA" id="ARBA00012438"/>
    </source>
</evidence>
<keyword evidence="6 10" id="KW-0812">Transmembrane</keyword>
<dbReference type="PROSITE" id="PS50113">
    <property type="entry name" value="PAC"/>
    <property type="match status" value="1"/>
</dbReference>
<dbReference type="Gene3D" id="3.30.450.20">
    <property type="entry name" value="PAS domain"/>
    <property type="match status" value="2"/>
</dbReference>
<comment type="subcellular location">
    <subcellularLocation>
        <location evidence="2">Cell membrane</location>
        <topology evidence="2">Multi-pass membrane protein</topology>
    </subcellularLocation>
</comment>
<sequence length="809" mass="92535">MNSQSRSIWWVITLTTFCFLIIGYKVYENGGSNSRKLAFEVTKERAVRYGETIESRLQTLLSEMRLISNTMQIIAEDEGNTDEVLEGLLDNTVVQYTNIEYMWMVLVDSNSIDNAYYNPIFYDNESMNADGEINHEIKKGQLDWNEFFLKERILASRESFVTLPKHIQNGSNNLFAVHVVLPFFSENDKFIGAVGSAIRLSFFQNFIKDTDGDDQRYVCIAAPNGQIVGSVNPSDIGKNDGIPAYLFASLRNDQKVSRIVENSETDESYYEMLFPIKIQGMTEPWVITTRVPLEAVLRSSIQSRNFTMALVFLLWVIITSSLTFMVSKWKSELGQRKIVVEEYKKTNELLRNILDNSDHIMMYTLDRDKRLLSCNNKFMKITEMLTGVRLEKGVYLLDIFDSIKENNKNIFEREYFDRCIKGEDLVVVDKFKGYYFEQFFNPFRNTQGEIIGVTSFLVDVTELKDAQKQLEVHKNHLELLVEKRTKHIERQNEALRTQSEKLRVAHDEIRESNLTLEHKNDEIASKNIAMHDSLMKTESALSQLKEMQDQLVSSEKLASIGQLTAGIAHEINNPINFVANNVLPLKDDIEDLIQAFNELKKFVKEETINEIEENYDVTFVIQEINDLLKGVEEGANRTTQIVMDLKTFARMDSAQFKEANLEEGIDTSLTLLNNKLKNRVEVHKDYGNIPLVNCNESKVNQVFMNILNNAEQAIKDEGNLSIKTWSDDKMVYIKITDDGGGMDKETVNKIFDPFFTTKPVGLGTGLGMSISFGIIQDHKGDIKVDSEVGKGTSFTIILPIIGPQKTEEQ</sequence>
<dbReference type="InterPro" id="IPR033479">
    <property type="entry name" value="dCache_1"/>
</dbReference>
<comment type="catalytic activity">
    <reaction evidence="1">
        <text>ATP + protein L-histidine = ADP + protein N-phospho-L-histidine.</text>
        <dbReference type="EC" id="2.7.13.3"/>
    </reaction>
</comment>
<dbReference type="Pfam" id="PF02743">
    <property type="entry name" value="dCache_1"/>
    <property type="match status" value="1"/>
</dbReference>
<keyword evidence="14" id="KW-1185">Reference proteome</keyword>
<dbReference type="InterPro" id="IPR036890">
    <property type="entry name" value="HATPase_C_sf"/>
</dbReference>
<dbReference type="SUPFAM" id="SSF55785">
    <property type="entry name" value="PYP-like sensor domain (PAS domain)"/>
    <property type="match status" value="1"/>
</dbReference>
<keyword evidence="8 10" id="KW-0472">Membrane</keyword>
<keyword evidence="9" id="KW-0175">Coiled coil</keyword>
<dbReference type="CDD" id="cd18773">
    <property type="entry name" value="PDC1_HK_sensor"/>
    <property type="match status" value="1"/>
</dbReference>
<name>A0ABX8GUF9_9BACT</name>
<dbReference type="InterPro" id="IPR004358">
    <property type="entry name" value="Sig_transdc_His_kin-like_C"/>
</dbReference>
<dbReference type="PANTHER" id="PTHR43065:SF50">
    <property type="entry name" value="HISTIDINE KINASE"/>
    <property type="match status" value="1"/>
</dbReference>
<keyword evidence="5" id="KW-0597">Phosphoprotein</keyword>
<evidence type="ECO:0000259" key="11">
    <source>
        <dbReference type="PROSITE" id="PS50109"/>
    </source>
</evidence>
<dbReference type="Gene3D" id="1.10.287.130">
    <property type="match status" value="1"/>
</dbReference>
<dbReference type="EMBL" id="CP076128">
    <property type="protein sequence ID" value="QWG06953.1"/>
    <property type="molecule type" value="Genomic_DNA"/>
</dbReference>
<dbReference type="InterPro" id="IPR000700">
    <property type="entry name" value="PAS-assoc_C"/>
</dbReference>
<keyword evidence="4" id="KW-1003">Cell membrane</keyword>
<protein>
    <recommendedName>
        <fullName evidence="3">histidine kinase</fullName>
        <ecNumber evidence="3">2.7.13.3</ecNumber>
    </recommendedName>
</protein>
<evidence type="ECO:0000256" key="9">
    <source>
        <dbReference type="SAM" id="Coils"/>
    </source>
</evidence>
<dbReference type="SMART" id="SM00387">
    <property type="entry name" value="HATPase_c"/>
    <property type="match status" value="1"/>
</dbReference>
<dbReference type="Proteomes" id="UP000682802">
    <property type="component" value="Chromosome 1"/>
</dbReference>